<dbReference type="EMBL" id="CAHPSF010000015">
    <property type="protein sequence ID" value="CAB5715247.1"/>
    <property type="molecule type" value="Genomic_DNA"/>
</dbReference>
<dbReference type="Gene3D" id="3.90.550.10">
    <property type="entry name" value="Spore Coat Polysaccharide Biosynthesis Protein SpsA, Chain A"/>
    <property type="match status" value="1"/>
</dbReference>
<dbReference type="PANTHER" id="PTHR22916:SF3">
    <property type="entry name" value="UDP-GLCNAC:BETAGAL BETA-1,3-N-ACETYLGLUCOSAMINYLTRANSFERASE-LIKE PROTEIN 1"/>
    <property type="match status" value="1"/>
</dbReference>
<sequence>MPLVSVIIPVYNTEIYLMKCINSIINQTLKDIEIIIVNDGSTDNSLAIIHSFSDDRITVINKINGGLSSARNMGIAQAKGEYILHVDSDDWIDENYCLDTVTFAKKHNVDIVLTNLKLLWNDNVVEQKAINPSTSKNIFTSIEYLEYWAKNKAISNCVNRLIKRSLYLNNNITHPENISLGEDLVTTPRLSFYADKIGFIDKSYYNYIQNPLSIMNSSAVYRVYEIINVFNILDDFFIENKLSIDTNYLKAYHYSILISKKYNVLDPYFSKAFDVYIKTMSSIKFDSDFSKHGIKFKLIKIAFKISKSTRMINLIRATNCFFIQSRK</sequence>
<dbReference type="GO" id="GO:0050501">
    <property type="term" value="F:hyaluronan synthase activity"/>
    <property type="evidence" value="ECO:0007669"/>
    <property type="project" value="UniProtKB-EC"/>
</dbReference>
<dbReference type="RefSeq" id="WP_112308413.1">
    <property type="nucleotide sequence ID" value="NZ_ABDWLN020000059.1"/>
</dbReference>
<keyword evidence="2" id="KW-0808">Transferase</keyword>
<keyword evidence="2" id="KW-0328">Glycosyltransferase</keyword>
<dbReference type="CDD" id="cd00761">
    <property type="entry name" value="Glyco_tranf_GTA_type"/>
    <property type="match status" value="1"/>
</dbReference>
<evidence type="ECO:0000313" key="3">
    <source>
        <dbReference type="Proteomes" id="UP000834611"/>
    </source>
</evidence>
<dbReference type="Proteomes" id="UP000834611">
    <property type="component" value="Unassembled WGS sequence"/>
</dbReference>
<accession>A0A9N8GZP3</accession>
<comment type="caution">
    <text evidence="2">The sequence shown here is derived from an EMBL/GenBank/DDBJ whole genome shotgun (WGS) entry which is preliminary data.</text>
</comment>
<name>A0A9N8GZP3_PRORE</name>
<dbReference type="PANTHER" id="PTHR22916">
    <property type="entry name" value="GLYCOSYLTRANSFERASE"/>
    <property type="match status" value="1"/>
</dbReference>
<evidence type="ECO:0000313" key="2">
    <source>
        <dbReference type="EMBL" id="CAB5715247.1"/>
    </source>
</evidence>
<organism evidence="2 3">
    <name type="scientific">Providencia rettgeri</name>
    <dbReference type="NCBI Taxonomy" id="587"/>
    <lineage>
        <taxon>Bacteria</taxon>
        <taxon>Pseudomonadati</taxon>
        <taxon>Pseudomonadota</taxon>
        <taxon>Gammaproteobacteria</taxon>
        <taxon>Enterobacterales</taxon>
        <taxon>Morganellaceae</taxon>
        <taxon>Providencia</taxon>
    </lineage>
</organism>
<protein>
    <submittedName>
        <fullName evidence="2">Hyaluronan synthase</fullName>
        <ecNumber evidence="2">2.4.1.212</ecNumber>
    </submittedName>
</protein>
<feature type="domain" description="Glycosyltransferase 2-like" evidence="1">
    <location>
        <begin position="5"/>
        <end position="166"/>
    </location>
</feature>
<dbReference type="SUPFAM" id="SSF53448">
    <property type="entry name" value="Nucleotide-diphospho-sugar transferases"/>
    <property type="match status" value="1"/>
</dbReference>
<dbReference type="EC" id="2.4.1.212" evidence="2"/>
<gene>
    <name evidence="2" type="primary">hyaD_1</name>
    <name evidence="2" type="ORF">GHA_04053</name>
</gene>
<dbReference type="InterPro" id="IPR029044">
    <property type="entry name" value="Nucleotide-diphossugar_trans"/>
</dbReference>
<dbReference type="Pfam" id="PF00535">
    <property type="entry name" value="Glycos_transf_2"/>
    <property type="match status" value="1"/>
</dbReference>
<reference evidence="2" key="1">
    <citation type="submission" date="2020-05" db="EMBL/GenBank/DDBJ databases">
        <authorList>
            <person name="Delgado-Blas J."/>
        </authorList>
    </citation>
    <scope>NUCLEOTIDE SEQUENCE</scope>
    <source>
        <strain evidence="2">BB1453</strain>
    </source>
</reference>
<dbReference type="AlphaFoldDB" id="A0A9N8GZP3"/>
<evidence type="ECO:0000259" key="1">
    <source>
        <dbReference type="Pfam" id="PF00535"/>
    </source>
</evidence>
<proteinExistence type="predicted"/>
<dbReference type="InterPro" id="IPR001173">
    <property type="entry name" value="Glyco_trans_2-like"/>
</dbReference>